<dbReference type="RefSeq" id="WP_108372251.1">
    <property type="nucleotide sequence ID" value="NZ_CP028811.1"/>
</dbReference>
<dbReference type="PANTHER" id="PTHR43433:SF5">
    <property type="entry name" value="AB HYDROLASE-1 DOMAIN-CONTAINING PROTEIN"/>
    <property type="match status" value="1"/>
</dbReference>
<dbReference type="GO" id="GO:0016787">
    <property type="term" value="F:hydrolase activity"/>
    <property type="evidence" value="ECO:0007669"/>
    <property type="project" value="UniProtKB-KW"/>
</dbReference>
<accession>A0A2S0RGG8</accession>
<dbReference type="Proteomes" id="UP000244193">
    <property type="component" value="Chromosome"/>
</dbReference>
<sequence length="287" mass="32152">MPKQKNNATTSLKVPRFLLLTGRLLSVISSSLATRFAARLFTTPIRHALPKREMHMDLQSSQTRLLIPKLRKHINLYQYGEGEKKILLVHGWSGRGTQLVKIADALLSLGYSTISFDAPAHGKSAGKTTLMPEFIESILEIDMMYGPFEAAVGHSLGGMSLLNAMRKGLHLKKLVTIGSGDIIKDIMDDFIRALQLTPEISDRMRRYFEQREGETMESYSSYIAAGKIDIPVLVIHDNDDKDVPVKCAIHIHKHLKKGMLKITKGLGHRKILGDREVINDIAEFVQN</sequence>
<evidence type="ECO:0000313" key="2">
    <source>
        <dbReference type="EMBL" id="AWA30853.1"/>
    </source>
</evidence>
<reference evidence="2 3" key="1">
    <citation type="submission" date="2018-04" db="EMBL/GenBank/DDBJ databases">
        <title>Genome sequencing of Flavobacterium sp. HYN0048.</title>
        <authorList>
            <person name="Yi H."/>
            <person name="Baek C."/>
        </authorList>
    </citation>
    <scope>NUCLEOTIDE SEQUENCE [LARGE SCALE GENOMIC DNA]</scope>
    <source>
        <strain evidence="2 3">HYN0048</strain>
    </source>
</reference>
<dbReference type="InterPro" id="IPR050471">
    <property type="entry name" value="AB_hydrolase"/>
</dbReference>
<proteinExistence type="predicted"/>
<dbReference type="SUPFAM" id="SSF53474">
    <property type="entry name" value="alpha/beta-Hydrolases"/>
    <property type="match status" value="1"/>
</dbReference>
<evidence type="ECO:0000313" key="3">
    <source>
        <dbReference type="Proteomes" id="UP000244193"/>
    </source>
</evidence>
<name>A0A2S0RGG8_9FLAO</name>
<dbReference type="EMBL" id="CP028811">
    <property type="protein sequence ID" value="AWA30853.1"/>
    <property type="molecule type" value="Genomic_DNA"/>
</dbReference>
<dbReference type="InterPro" id="IPR029058">
    <property type="entry name" value="AB_hydrolase_fold"/>
</dbReference>
<dbReference type="KEGG" id="fmg:HYN48_12620"/>
<keyword evidence="2" id="KW-0378">Hydrolase</keyword>
<dbReference type="PANTHER" id="PTHR43433">
    <property type="entry name" value="HYDROLASE, ALPHA/BETA FOLD FAMILY PROTEIN"/>
    <property type="match status" value="1"/>
</dbReference>
<dbReference type="Pfam" id="PF12697">
    <property type="entry name" value="Abhydrolase_6"/>
    <property type="match status" value="1"/>
</dbReference>
<dbReference type="Gene3D" id="3.40.50.1820">
    <property type="entry name" value="alpha/beta hydrolase"/>
    <property type="match status" value="1"/>
</dbReference>
<dbReference type="OrthoDB" id="9785847at2"/>
<dbReference type="InterPro" id="IPR000073">
    <property type="entry name" value="AB_hydrolase_1"/>
</dbReference>
<dbReference type="AlphaFoldDB" id="A0A2S0RGG8"/>
<keyword evidence="3" id="KW-1185">Reference proteome</keyword>
<organism evidence="2 3">
    <name type="scientific">Flavobacterium magnum</name>
    <dbReference type="NCBI Taxonomy" id="2162713"/>
    <lineage>
        <taxon>Bacteria</taxon>
        <taxon>Pseudomonadati</taxon>
        <taxon>Bacteroidota</taxon>
        <taxon>Flavobacteriia</taxon>
        <taxon>Flavobacteriales</taxon>
        <taxon>Flavobacteriaceae</taxon>
        <taxon>Flavobacterium</taxon>
    </lineage>
</organism>
<protein>
    <submittedName>
        <fullName evidence="2">Alpha/beta hydrolase</fullName>
    </submittedName>
</protein>
<gene>
    <name evidence="2" type="ORF">HYN48_12620</name>
</gene>
<evidence type="ECO:0000259" key="1">
    <source>
        <dbReference type="Pfam" id="PF12697"/>
    </source>
</evidence>
<feature type="domain" description="AB hydrolase-1" evidence="1">
    <location>
        <begin position="86"/>
        <end position="208"/>
    </location>
</feature>